<protein>
    <submittedName>
        <fullName evidence="1">Uncharacterized protein</fullName>
    </submittedName>
</protein>
<evidence type="ECO:0000313" key="1">
    <source>
        <dbReference type="EMBL" id="CAG5106645.1"/>
    </source>
</evidence>
<keyword evidence="2" id="KW-1185">Reference proteome</keyword>
<gene>
    <name evidence="1" type="ORF">HICCMSTLAB_LOCUS12363</name>
</gene>
<reference evidence="1" key="1">
    <citation type="submission" date="2021-04" db="EMBL/GenBank/DDBJ databases">
        <authorList>
            <person name="Chebbi M.A.C M."/>
        </authorList>
    </citation>
    <scope>NUCLEOTIDE SEQUENCE</scope>
</reference>
<dbReference type="Proteomes" id="UP000786811">
    <property type="component" value="Unassembled WGS sequence"/>
</dbReference>
<name>A0A8J2HSA5_COTCN</name>
<accession>A0A8J2HSA5</accession>
<comment type="caution">
    <text evidence="1">The sequence shown here is derived from an EMBL/GenBank/DDBJ whole genome shotgun (WGS) entry which is preliminary data.</text>
</comment>
<dbReference type="EMBL" id="CAJNRD030001124">
    <property type="protein sequence ID" value="CAG5106645.1"/>
    <property type="molecule type" value="Genomic_DNA"/>
</dbReference>
<evidence type="ECO:0000313" key="2">
    <source>
        <dbReference type="Proteomes" id="UP000786811"/>
    </source>
</evidence>
<dbReference type="AlphaFoldDB" id="A0A8J2HSA5"/>
<organism evidence="1 2">
    <name type="scientific">Cotesia congregata</name>
    <name type="common">Parasitoid wasp</name>
    <name type="synonym">Apanteles congregatus</name>
    <dbReference type="NCBI Taxonomy" id="51543"/>
    <lineage>
        <taxon>Eukaryota</taxon>
        <taxon>Metazoa</taxon>
        <taxon>Ecdysozoa</taxon>
        <taxon>Arthropoda</taxon>
        <taxon>Hexapoda</taxon>
        <taxon>Insecta</taxon>
        <taxon>Pterygota</taxon>
        <taxon>Neoptera</taxon>
        <taxon>Endopterygota</taxon>
        <taxon>Hymenoptera</taxon>
        <taxon>Apocrita</taxon>
        <taxon>Ichneumonoidea</taxon>
        <taxon>Braconidae</taxon>
        <taxon>Microgastrinae</taxon>
        <taxon>Cotesia</taxon>
    </lineage>
</organism>
<dbReference type="OrthoDB" id="10255091at2759"/>
<proteinExistence type="predicted"/>
<sequence length="142" mass="15056">MDFFKLSKIRRPSSTPVTIEAKLSSSRIMSAACFDTSEPEIPIATPMSAFFKAGESFTPSPGVPSEMIPTDLAMALAVIGWSPVTMITLIPADRHLATASGTAARGGSIMDMSPTKRRFSVGKLGSSELNLKPTGYLSDGRT</sequence>